<dbReference type="EnsemblPlants" id="AUR62006346-RA">
    <property type="protein sequence ID" value="AUR62006346-RA:cds"/>
    <property type="gene ID" value="AUR62006346"/>
</dbReference>
<name>A0A803L3A7_CHEQI</name>
<dbReference type="InterPro" id="IPR052035">
    <property type="entry name" value="ZnF_BED_domain_contain"/>
</dbReference>
<reference evidence="2" key="1">
    <citation type="journal article" date="2017" name="Nature">
        <title>The genome of Chenopodium quinoa.</title>
        <authorList>
            <person name="Jarvis D.E."/>
            <person name="Ho Y.S."/>
            <person name="Lightfoot D.J."/>
            <person name="Schmoeckel S.M."/>
            <person name="Li B."/>
            <person name="Borm T.J.A."/>
            <person name="Ohyanagi H."/>
            <person name="Mineta K."/>
            <person name="Michell C.T."/>
            <person name="Saber N."/>
            <person name="Kharbatia N.M."/>
            <person name="Rupper R.R."/>
            <person name="Sharp A.R."/>
            <person name="Dally N."/>
            <person name="Boughton B.A."/>
            <person name="Woo Y.H."/>
            <person name="Gao G."/>
            <person name="Schijlen E.G.W.M."/>
            <person name="Guo X."/>
            <person name="Momin A.A."/>
            <person name="Negrao S."/>
            <person name="Al-Babili S."/>
            <person name="Gehring C."/>
            <person name="Roessner U."/>
            <person name="Jung C."/>
            <person name="Murphy K."/>
            <person name="Arold S.T."/>
            <person name="Gojobori T."/>
            <person name="van der Linden C.G."/>
            <person name="van Loo E.N."/>
            <person name="Jellen E.N."/>
            <person name="Maughan P.J."/>
            <person name="Tester M."/>
        </authorList>
    </citation>
    <scope>NUCLEOTIDE SEQUENCE [LARGE SCALE GENOMIC DNA]</scope>
    <source>
        <strain evidence="2">cv. PI 614886</strain>
    </source>
</reference>
<sequence>MANSPNPDEPIDLPDSDSDDEVSDSHQTESKKKTSNVTSLNKPGIHLSANESSLQMCGQILNSLINLTNKVTSFASVKNVGRNIMLKVGKELVNLKRHIKKCKKRTFKDVGQMIIDSSSSGSMMNRVPTIDYDIVREMLSIAVVKHDLPFQFAEYSAVRKLINYINPDVKLVSRNTLKADVLKMFKREKDKLKEELSVVKGRISLTSDCWTSITTDGYMSLTAHFVDNQWNLQKKIPNFRFLPPPHTGVHMSDHVYDFLNE</sequence>
<feature type="compositionally biased region" description="Acidic residues" evidence="1">
    <location>
        <begin position="9"/>
        <end position="22"/>
    </location>
</feature>
<dbReference type="SUPFAM" id="SSF53098">
    <property type="entry name" value="Ribonuclease H-like"/>
    <property type="match status" value="1"/>
</dbReference>
<dbReference type="InterPro" id="IPR012337">
    <property type="entry name" value="RNaseH-like_sf"/>
</dbReference>
<organism evidence="2 3">
    <name type="scientific">Chenopodium quinoa</name>
    <name type="common">Quinoa</name>
    <dbReference type="NCBI Taxonomy" id="63459"/>
    <lineage>
        <taxon>Eukaryota</taxon>
        <taxon>Viridiplantae</taxon>
        <taxon>Streptophyta</taxon>
        <taxon>Embryophyta</taxon>
        <taxon>Tracheophyta</taxon>
        <taxon>Spermatophyta</taxon>
        <taxon>Magnoliopsida</taxon>
        <taxon>eudicotyledons</taxon>
        <taxon>Gunneridae</taxon>
        <taxon>Pentapetalae</taxon>
        <taxon>Caryophyllales</taxon>
        <taxon>Chenopodiaceae</taxon>
        <taxon>Chenopodioideae</taxon>
        <taxon>Atripliceae</taxon>
        <taxon>Chenopodium</taxon>
    </lineage>
</organism>
<evidence type="ECO:0000313" key="2">
    <source>
        <dbReference type="EnsemblPlants" id="AUR62006346-RA:cds"/>
    </source>
</evidence>
<feature type="compositionally biased region" description="Basic and acidic residues" evidence="1">
    <location>
        <begin position="23"/>
        <end position="32"/>
    </location>
</feature>
<proteinExistence type="predicted"/>
<feature type="region of interest" description="Disordered" evidence="1">
    <location>
        <begin position="1"/>
        <end position="44"/>
    </location>
</feature>
<keyword evidence="3" id="KW-1185">Reference proteome</keyword>
<reference evidence="2" key="2">
    <citation type="submission" date="2021-03" db="UniProtKB">
        <authorList>
            <consortium name="EnsemblPlants"/>
        </authorList>
    </citation>
    <scope>IDENTIFICATION</scope>
</reference>
<accession>A0A803L3A7</accession>
<dbReference type="PANTHER" id="PTHR46481:SF6">
    <property type="entry name" value="ZINC FINGER BED DOMAIN-CONTAINING PROTEIN RICESLEEPER 2-LIKE"/>
    <property type="match status" value="1"/>
</dbReference>
<dbReference type="Gramene" id="AUR62006346-RA">
    <property type="protein sequence ID" value="AUR62006346-RA:cds"/>
    <property type="gene ID" value="AUR62006346"/>
</dbReference>
<protein>
    <submittedName>
        <fullName evidence="2">Uncharacterized protein</fullName>
    </submittedName>
</protein>
<dbReference type="AlphaFoldDB" id="A0A803L3A7"/>
<dbReference type="PANTHER" id="PTHR46481">
    <property type="entry name" value="ZINC FINGER BED DOMAIN-CONTAINING PROTEIN 4"/>
    <property type="match status" value="1"/>
</dbReference>
<dbReference type="Proteomes" id="UP000596660">
    <property type="component" value="Unplaced"/>
</dbReference>
<evidence type="ECO:0000313" key="3">
    <source>
        <dbReference type="Proteomes" id="UP000596660"/>
    </source>
</evidence>
<evidence type="ECO:0000256" key="1">
    <source>
        <dbReference type="SAM" id="MobiDB-lite"/>
    </source>
</evidence>